<proteinExistence type="predicted"/>
<name>A0A0A9PWV0_ARUDO</name>
<dbReference type="AlphaFoldDB" id="A0A0A9PWV0"/>
<reference evidence="1" key="2">
    <citation type="journal article" date="2015" name="Data Brief">
        <title>Shoot transcriptome of the giant reed, Arundo donax.</title>
        <authorList>
            <person name="Barrero R.A."/>
            <person name="Guerrero F.D."/>
            <person name="Moolhuijzen P."/>
            <person name="Goolsby J.A."/>
            <person name="Tidwell J."/>
            <person name="Bellgard S.E."/>
            <person name="Bellgard M.I."/>
        </authorList>
    </citation>
    <scope>NUCLEOTIDE SEQUENCE</scope>
    <source>
        <tissue evidence="1">Shoot tissue taken approximately 20 cm above the soil surface</tissue>
    </source>
</reference>
<sequence>MLKLGSLLGSNILRRHGNEHVVGSTRAVSCTQCQVSSRLQLIPLKLEQHVHRGQCSTCVTSNNRIASGIQASNNRIASGIQLPSIGVHPLNYFKRVYFFEAEAPSSPHPHPGKGLPWSGNGEQITNATLDLLTAPFSGNKRAFCRYLHHLSI</sequence>
<dbReference type="EMBL" id="GBRH01269422">
    <property type="protein sequence ID" value="JAD28473.1"/>
    <property type="molecule type" value="Transcribed_RNA"/>
</dbReference>
<accession>A0A0A9PWV0</accession>
<evidence type="ECO:0000313" key="1">
    <source>
        <dbReference type="EMBL" id="JAD28473.1"/>
    </source>
</evidence>
<reference evidence="1" key="1">
    <citation type="submission" date="2014-09" db="EMBL/GenBank/DDBJ databases">
        <authorList>
            <person name="Magalhaes I.L.F."/>
            <person name="Oliveira U."/>
            <person name="Santos F.R."/>
            <person name="Vidigal T.H.D.A."/>
            <person name="Brescovit A.D."/>
            <person name="Santos A.J."/>
        </authorList>
    </citation>
    <scope>NUCLEOTIDE SEQUENCE</scope>
    <source>
        <tissue evidence="1">Shoot tissue taken approximately 20 cm above the soil surface</tissue>
    </source>
</reference>
<organism evidence="1">
    <name type="scientific">Arundo donax</name>
    <name type="common">Giant reed</name>
    <name type="synonym">Donax arundinaceus</name>
    <dbReference type="NCBI Taxonomy" id="35708"/>
    <lineage>
        <taxon>Eukaryota</taxon>
        <taxon>Viridiplantae</taxon>
        <taxon>Streptophyta</taxon>
        <taxon>Embryophyta</taxon>
        <taxon>Tracheophyta</taxon>
        <taxon>Spermatophyta</taxon>
        <taxon>Magnoliopsida</taxon>
        <taxon>Liliopsida</taxon>
        <taxon>Poales</taxon>
        <taxon>Poaceae</taxon>
        <taxon>PACMAD clade</taxon>
        <taxon>Arundinoideae</taxon>
        <taxon>Arundineae</taxon>
        <taxon>Arundo</taxon>
    </lineage>
</organism>
<protein>
    <submittedName>
        <fullName evidence="1">Uncharacterized protein</fullName>
    </submittedName>
</protein>